<evidence type="ECO:0000256" key="4">
    <source>
        <dbReference type="ARBA" id="ARBA00016743"/>
    </source>
</evidence>
<evidence type="ECO:0000256" key="5">
    <source>
        <dbReference type="ARBA" id="ARBA00022450"/>
    </source>
</evidence>
<comment type="pathway">
    <text evidence="2">Siderophore biosynthesis; mycobactin biosynthesis.</text>
</comment>
<dbReference type="Pfam" id="PF00550">
    <property type="entry name" value="PP-binding"/>
    <property type="match status" value="3"/>
</dbReference>
<evidence type="ECO:0000256" key="3">
    <source>
        <dbReference type="ARBA" id="ARBA00007380"/>
    </source>
</evidence>
<dbReference type="InterPro" id="IPR023213">
    <property type="entry name" value="CAT-like_dom_sf"/>
</dbReference>
<dbReference type="GO" id="GO:0005737">
    <property type="term" value="C:cytoplasm"/>
    <property type="evidence" value="ECO:0007669"/>
    <property type="project" value="TreeGrafter"/>
</dbReference>
<evidence type="ECO:0000256" key="1">
    <source>
        <dbReference type="ARBA" id="ARBA00001957"/>
    </source>
</evidence>
<dbReference type="Gene3D" id="3.40.50.12780">
    <property type="entry name" value="N-terminal domain of ligase-like"/>
    <property type="match status" value="2"/>
</dbReference>
<feature type="domain" description="Carrier" evidence="10">
    <location>
        <begin position="8"/>
        <end position="84"/>
    </location>
</feature>
<gene>
    <name evidence="11" type="ORF">SAMN06297387_10740</name>
</gene>
<evidence type="ECO:0000313" key="11">
    <source>
        <dbReference type="EMBL" id="SOD62667.1"/>
    </source>
</evidence>
<dbReference type="SUPFAM" id="SSF56801">
    <property type="entry name" value="Acetyl-CoA synthetase-like"/>
    <property type="match status" value="2"/>
</dbReference>
<evidence type="ECO:0000256" key="7">
    <source>
        <dbReference type="ARBA" id="ARBA00022598"/>
    </source>
</evidence>
<reference evidence="11 12" key="1">
    <citation type="submission" date="2017-09" db="EMBL/GenBank/DDBJ databases">
        <authorList>
            <person name="Ehlers B."/>
            <person name="Leendertz F.H."/>
        </authorList>
    </citation>
    <scope>NUCLEOTIDE SEQUENCE [LARGE SCALE GENOMIC DNA]</scope>
    <source>
        <strain evidence="11 12">CGMCC 4.7095</strain>
    </source>
</reference>
<evidence type="ECO:0000313" key="12">
    <source>
        <dbReference type="Proteomes" id="UP000219072"/>
    </source>
</evidence>
<dbReference type="InterPro" id="IPR045851">
    <property type="entry name" value="AMP-bd_C_sf"/>
</dbReference>
<comment type="similarity">
    <text evidence="3">Belongs to the ATP-dependent AMP-binding enzyme family. MbtB subfamily.</text>
</comment>
<dbReference type="FunFam" id="3.40.50.12780:FF:000012">
    <property type="entry name" value="Non-ribosomal peptide synthetase"/>
    <property type="match status" value="1"/>
</dbReference>
<dbReference type="Gene3D" id="3.30.559.30">
    <property type="entry name" value="Nonribosomal peptide synthetase, condensation domain"/>
    <property type="match status" value="2"/>
</dbReference>
<evidence type="ECO:0000256" key="6">
    <source>
        <dbReference type="ARBA" id="ARBA00022553"/>
    </source>
</evidence>
<dbReference type="PANTHER" id="PTHR45527:SF10">
    <property type="entry name" value="PYOCHELIN SYNTHASE PCHF"/>
    <property type="match status" value="1"/>
</dbReference>
<dbReference type="InterPro" id="IPR036736">
    <property type="entry name" value="ACP-like_sf"/>
</dbReference>
<dbReference type="Gene3D" id="1.10.1200.10">
    <property type="entry name" value="ACP-like"/>
    <property type="match status" value="3"/>
</dbReference>
<evidence type="ECO:0000256" key="8">
    <source>
        <dbReference type="ARBA" id="ARBA00033440"/>
    </source>
</evidence>
<keyword evidence="5" id="KW-0596">Phosphopantetheine</keyword>
<dbReference type="InterPro" id="IPR057737">
    <property type="entry name" value="Condensation_MtbB-like"/>
</dbReference>
<dbReference type="GO" id="GO:0043041">
    <property type="term" value="P:amino acid activation for nonribosomal peptide biosynthetic process"/>
    <property type="evidence" value="ECO:0007669"/>
    <property type="project" value="TreeGrafter"/>
</dbReference>
<organism evidence="11 12">
    <name type="scientific">Streptomyces zhaozhouensis</name>
    <dbReference type="NCBI Taxonomy" id="1300267"/>
    <lineage>
        <taxon>Bacteria</taxon>
        <taxon>Bacillati</taxon>
        <taxon>Actinomycetota</taxon>
        <taxon>Actinomycetes</taxon>
        <taxon>Kitasatosporales</taxon>
        <taxon>Streptomycetaceae</taxon>
        <taxon>Streptomyces</taxon>
    </lineage>
</organism>
<evidence type="ECO:0000256" key="9">
    <source>
        <dbReference type="SAM" id="MobiDB-lite"/>
    </source>
</evidence>
<dbReference type="InterPro" id="IPR042099">
    <property type="entry name" value="ANL_N_sf"/>
</dbReference>
<dbReference type="CDD" id="cd19535">
    <property type="entry name" value="Cyc_NRPS"/>
    <property type="match status" value="2"/>
</dbReference>
<dbReference type="PROSITE" id="PS00455">
    <property type="entry name" value="AMP_BINDING"/>
    <property type="match status" value="1"/>
</dbReference>
<dbReference type="InterPro" id="IPR001242">
    <property type="entry name" value="Condensation_dom"/>
</dbReference>
<name>A0A286DVH6_9ACTN</name>
<dbReference type="InterPro" id="IPR020845">
    <property type="entry name" value="AMP-binding_CS"/>
</dbReference>
<dbReference type="InterPro" id="IPR010071">
    <property type="entry name" value="AA_adenyl_dom"/>
</dbReference>
<sequence length="2208" mass="236726">MTDASETERATTAEPSLQATVAALLGIPADDIGPEDDLFELGLDSLGLIRLSAEWRRDGFAVSFEQLADAPTVGDWARLLAETPRRPPPAESGTASARGPAGRAESDTAGDNAFPLGLMQHAYWIGRQEGQPLGGVGAHFYAELSGSGVDPARLSAAVTALRRRHETLRVTVLDDGRQRVGDAVPERAVTVHDLGHRTAEEAETFLAELRDRLTHRRMDVESGEVFDVALTLLPAGATRVHLDLDMIAADAASMRVLLSDLQRLYADPAAELPALVTRYGDYLRRTRAERSEERERDRAWWSERLPAFSAPPALPTVVDPLSPRSSEERFRRTTRLHHRLDAERTERLRLAARRHGLTPTAVLATAFAEVMAAWSAEPRFFLNLPLFHRDGAAPDAESLVGDFSSSILLEVDLSATRPFAEQAADLQSRLRSAIAHGSYSGVEVLRDLTRAGGGTPVLAPVVYTSALGLGEVYDKAVRETFGEPAWIVSQGPQVWLDAQVTELDGGILLNWDVRAHAFAPGVVPAAFHAYRTLVESLLDEGCDWRLPVALPLPDSQRAVRERVNDTATPLAERRLHEGFHRAAARHPERVALVDERGRSRTFSCLARWASQISALLVARGVGAGDRVVVSLPRGAAQVAAVLGVLGTGAAYVPLGVGQPGRRAALVLAAAEAAAVLTDERHRERWRGVADGSVEVLPIESADRVVPAEPVLDQPVDSPAYVLFTSGSTGTPKGVEVSHRAAMNTLEAINSRFGVGPDDRGLALAELDFDMSVYDLFGPLSAGGSVVLIGEDAGRDAPHWASLVRDLGVTVVNCVPALLEMLLTAAESGTDPGTSLRLVLLGGDWVGLDLPGRLRALVPDARLVALGGMTEAAVHSTVFEVHEVDPAWSSVPWGVPLPNMSARVVDSRGRDRPDWVPGELWISGAGLASGYRADPVRTAERFVEHAGRRWYRTGDRARYRDDGVLEFLGRTDHQIKLRGHRVELGEVEAAATAHPDVHAAVALVTGAPARLALVAAGEAAPEGVLEALRCRLPAYMVPGGVTVVDALPLTRNGKPDRAAAAELAAGERVTGAGAAPSGWVESVVARVWSEVLGVADIGRADSFFALGGDSLLATRVIVALRGAGVGGARIARLFAHPRLKDFAAGLVRGRAVGEVLAEGDPGRRHEPFPPTDVQRAFWIGRDDRLPLGGVGTYHYSEFDGHDVDLDRMERAWRRLVERHEMLRAVFDEDGRQRILPTVPPVRIAVTEVATEDAATAALDRLREESSHRVLDPTRWPLFDIRAVRYPHRGRTRTRLAVGLDYIALDGASIILLYGELDTLYQDPEAPLPPIDVSFRDYVLEVVPDAEAVRRARAYWLERLDVLPRAPQLPLAADPSALARPRFTRRARPLSADRWSRLRARAARHQLTPSVVLLLCYVEVLAAWSDRGGVTVNLTLFNRLPVHPHIHRVAGDFTSVSLIGHRPAPDEDWLTAAHRLQRVMGEDLDHREESAIWLMQELARRTGTVEAAMPVVFSSSVGVGDREVKDLSDSFPAKVFGISQTPQVMLDNQVTEAAGGIVVSWDAVEELFLPGVLDAMFDTYCGLLDRLVDEEWSGPLPVAPPAEQRARRAAFTAPRAAAPDETLHAAVFRRAAAAPGRTALVLPDRSVSYGALAGRALRLAAALASRGVRGGDTVVLALTTAEDQVLAALGSLRAGAVFTALAPEAGDGERRAHCEAVGATLVVTDLPWPEGPWKVATLTGLLTTGDSPPPVDTEDPDAPALRVRAGGDGTPRRWVTHSHRALVDVLAELRARLGVDQDDRGLLTHGLPGPPALFAVFGLLGAGGTLVVPDTEAPADPDVWRRLIDRHRITVWNGTSWQLDALLDRLPDGLPDGRDGAPLRPRRVLVHADRPSLALPARLREEAGADSRLLALAAVPGAPLDAALLVTEDAATPASGLPRGVPLAGQRLRVVDALGGDCPEWVTGEVHLGGAGTPWGVREDADDRPPALVTHGGERWYRTGTRGRFRPDGTLELLGPSPRRVAVGGRPVELDEVEAVLEAHPAVAHAVVPPPAAESGGRRRALVVPRARAAVDAAALARHVGATLPPHAVPTDIGVTDRLPLAPDGLPDAARLVAAATEEEPSGPPRTDTEKEIAALWAEALGHQVTDRYANFFAEGGDSLTALRLVAAVNAALGVDVPVRAFLAASTLADLATQVDSRQPTPLQEESGII</sequence>
<dbReference type="InterPro" id="IPR025110">
    <property type="entry name" value="AMP-bd_C"/>
</dbReference>
<dbReference type="GO" id="GO:0044550">
    <property type="term" value="P:secondary metabolite biosynthetic process"/>
    <property type="evidence" value="ECO:0007669"/>
    <property type="project" value="TreeGrafter"/>
</dbReference>
<keyword evidence="7" id="KW-0436">Ligase</keyword>
<dbReference type="InterPro" id="IPR006162">
    <property type="entry name" value="Ppantetheine_attach_site"/>
</dbReference>
<evidence type="ECO:0000256" key="2">
    <source>
        <dbReference type="ARBA" id="ARBA00005102"/>
    </source>
</evidence>
<dbReference type="Pfam" id="PF00501">
    <property type="entry name" value="AMP-binding"/>
    <property type="match status" value="2"/>
</dbReference>
<feature type="domain" description="Carrier" evidence="10">
    <location>
        <begin position="1074"/>
        <end position="1149"/>
    </location>
</feature>
<dbReference type="SUPFAM" id="SSF52777">
    <property type="entry name" value="CoA-dependent acyltransferases"/>
    <property type="match status" value="4"/>
</dbReference>
<feature type="region of interest" description="Disordered" evidence="9">
    <location>
        <begin position="82"/>
        <end position="111"/>
    </location>
</feature>
<dbReference type="EMBL" id="OCNE01000007">
    <property type="protein sequence ID" value="SOD62667.1"/>
    <property type="molecule type" value="Genomic_DNA"/>
</dbReference>
<protein>
    <recommendedName>
        <fullName evidence="4">Phenyloxazoline synthase MbtB</fullName>
    </recommendedName>
    <alternativeName>
        <fullName evidence="8">Mycobactin synthetase protein B</fullName>
    </alternativeName>
</protein>
<accession>A0A286DVH6</accession>
<dbReference type="RefSeq" id="WP_097231140.1">
    <property type="nucleotide sequence ID" value="NZ_OCNE01000007.1"/>
</dbReference>
<dbReference type="Pfam" id="PF13193">
    <property type="entry name" value="AMP-binding_C"/>
    <property type="match status" value="2"/>
</dbReference>
<comment type="cofactor">
    <cofactor evidence="1">
        <name>pantetheine 4'-phosphate</name>
        <dbReference type="ChEBI" id="CHEBI:47942"/>
    </cofactor>
</comment>
<keyword evidence="6" id="KW-0597">Phosphoprotein</keyword>
<dbReference type="SUPFAM" id="SSF47336">
    <property type="entry name" value="ACP-like"/>
    <property type="match status" value="3"/>
</dbReference>
<dbReference type="InterPro" id="IPR009081">
    <property type="entry name" value="PP-bd_ACP"/>
</dbReference>
<evidence type="ECO:0000259" key="10">
    <source>
        <dbReference type="PROSITE" id="PS50075"/>
    </source>
</evidence>
<dbReference type="Proteomes" id="UP000219072">
    <property type="component" value="Unassembled WGS sequence"/>
</dbReference>
<feature type="domain" description="Carrier" evidence="10">
    <location>
        <begin position="2122"/>
        <end position="2197"/>
    </location>
</feature>
<proteinExistence type="inferred from homology"/>
<keyword evidence="12" id="KW-1185">Reference proteome</keyword>
<dbReference type="InterPro" id="IPR020806">
    <property type="entry name" value="PKS_PP-bd"/>
</dbReference>
<dbReference type="FunFam" id="3.30.559.10:FF:000023">
    <property type="entry name" value="Non-ribosomal peptide synthetase"/>
    <property type="match status" value="2"/>
</dbReference>
<dbReference type="PROSITE" id="PS50075">
    <property type="entry name" value="CARRIER"/>
    <property type="match status" value="3"/>
</dbReference>
<dbReference type="Pfam" id="PF00668">
    <property type="entry name" value="Condensation"/>
    <property type="match status" value="2"/>
</dbReference>
<dbReference type="GO" id="GO:0016874">
    <property type="term" value="F:ligase activity"/>
    <property type="evidence" value="ECO:0007669"/>
    <property type="project" value="UniProtKB-KW"/>
</dbReference>
<dbReference type="InterPro" id="IPR000873">
    <property type="entry name" value="AMP-dep_synth/lig_dom"/>
</dbReference>
<dbReference type="Gene3D" id="3.30.559.10">
    <property type="entry name" value="Chloramphenicol acetyltransferase-like domain"/>
    <property type="match status" value="2"/>
</dbReference>
<dbReference type="PANTHER" id="PTHR45527">
    <property type="entry name" value="NONRIBOSOMAL PEPTIDE SYNTHETASE"/>
    <property type="match status" value="1"/>
</dbReference>
<dbReference type="Gene3D" id="3.30.300.30">
    <property type="match status" value="2"/>
</dbReference>
<dbReference type="NCBIfam" id="TIGR01733">
    <property type="entry name" value="AA-adenyl-dom"/>
    <property type="match status" value="1"/>
</dbReference>
<dbReference type="SMART" id="SM00823">
    <property type="entry name" value="PKS_PP"/>
    <property type="match status" value="3"/>
</dbReference>
<dbReference type="GO" id="GO:0000036">
    <property type="term" value="F:acyl carrier activity"/>
    <property type="evidence" value="ECO:0007669"/>
    <property type="project" value="TreeGrafter"/>
</dbReference>
<dbReference type="FunFam" id="3.30.559.30:FF:000006">
    <property type="entry name" value="Yersiniabactin polyketide/non-ribosomal peptide synthetase"/>
    <property type="match status" value="2"/>
</dbReference>
<dbReference type="PROSITE" id="PS00012">
    <property type="entry name" value="PHOSPHOPANTETHEINE"/>
    <property type="match status" value="1"/>
</dbReference>
<dbReference type="GO" id="GO:0017000">
    <property type="term" value="P:antibiotic biosynthetic process"/>
    <property type="evidence" value="ECO:0007669"/>
    <property type="project" value="UniProtKB-ARBA"/>
</dbReference>
<dbReference type="OrthoDB" id="2472181at2"/>
<dbReference type="GO" id="GO:0031177">
    <property type="term" value="F:phosphopantetheine binding"/>
    <property type="evidence" value="ECO:0007669"/>
    <property type="project" value="InterPro"/>
</dbReference>